<proteinExistence type="inferred from homology"/>
<accession>A0ABN9MNB8</accession>
<dbReference type="Pfam" id="PF06441">
    <property type="entry name" value="EHN"/>
    <property type="match status" value="1"/>
</dbReference>
<dbReference type="Proteomes" id="UP001176940">
    <property type="component" value="Unassembled WGS sequence"/>
</dbReference>
<comment type="similarity">
    <text evidence="1">Belongs to the peptidase S33 family.</text>
</comment>
<evidence type="ECO:0000313" key="5">
    <source>
        <dbReference type="EMBL" id="CAJ0968290.1"/>
    </source>
</evidence>
<dbReference type="PANTHER" id="PTHR21661:SF78">
    <property type="entry name" value="EPOXIDE HYDROLASE 1"/>
    <property type="match status" value="1"/>
</dbReference>
<evidence type="ECO:0000313" key="6">
    <source>
        <dbReference type="Proteomes" id="UP001176940"/>
    </source>
</evidence>
<name>A0ABN9MNB8_9NEOB</name>
<dbReference type="InterPro" id="IPR029058">
    <property type="entry name" value="AB_hydrolase_fold"/>
</dbReference>
<keyword evidence="2" id="KW-0378">Hydrolase</keyword>
<feature type="region of interest" description="Disordered" evidence="3">
    <location>
        <begin position="441"/>
        <end position="460"/>
    </location>
</feature>
<feature type="compositionally biased region" description="Polar residues" evidence="3">
    <location>
        <begin position="445"/>
        <end position="460"/>
    </location>
</feature>
<dbReference type="SUPFAM" id="SSF53474">
    <property type="entry name" value="alpha/beta-Hydrolases"/>
    <property type="match status" value="2"/>
</dbReference>
<evidence type="ECO:0000256" key="1">
    <source>
        <dbReference type="ARBA" id="ARBA00010088"/>
    </source>
</evidence>
<evidence type="ECO:0000256" key="2">
    <source>
        <dbReference type="ARBA" id="ARBA00022801"/>
    </source>
</evidence>
<gene>
    <name evidence="5" type="ORF">RIMI_LOCUS22970119</name>
</gene>
<dbReference type="InterPro" id="IPR000639">
    <property type="entry name" value="Epox_hydrolase-like"/>
</dbReference>
<evidence type="ECO:0000259" key="4">
    <source>
        <dbReference type="Pfam" id="PF06441"/>
    </source>
</evidence>
<dbReference type="PRINTS" id="PR00412">
    <property type="entry name" value="EPOXHYDRLASE"/>
</dbReference>
<evidence type="ECO:0000256" key="3">
    <source>
        <dbReference type="SAM" id="MobiDB-lite"/>
    </source>
</evidence>
<dbReference type="PANTHER" id="PTHR21661">
    <property type="entry name" value="EPOXIDE HYDROLASE 1-RELATED"/>
    <property type="match status" value="1"/>
</dbReference>
<dbReference type="InterPro" id="IPR010497">
    <property type="entry name" value="Epoxide_hydro_N"/>
</dbReference>
<comment type="caution">
    <text evidence="5">The sequence shown here is derived from an EMBL/GenBank/DDBJ whole genome shotgun (WGS) entry which is preliminary data.</text>
</comment>
<protein>
    <recommendedName>
        <fullName evidence="4">Epoxide hydrolase N-terminal domain-containing protein</fullName>
    </recommendedName>
</protein>
<dbReference type="Gene3D" id="3.40.50.1820">
    <property type="entry name" value="alpha/beta hydrolase"/>
    <property type="match status" value="2"/>
</dbReference>
<dbReference type="EMBL" id="CAUEEQ010079127">
    <property type="protein sequence ID" value="CAJ0968290.1"/>
    <property type="molecule type" value="Genomic_DNA"/>
</dbReference>
<sequence>MCWKLHGWKVKTLELGEGWWGPGEKPLTHGDDTRLRPFVIEASLADIEDLHRRLDDTRFFPPLEDSRFCYGFNPSHLKTVISYWRNKYDWSKQVEILNKYPHYKTTIEGLDIHFIHVKPSHLSPGQKVHPLLMVHGWPGSFYEFYHILPMLTDPGNHGLDPNIVFEVICPSIPGYGFSEAPSKQGFSAFAAAQIFYKLMLRLGFKEFYLQGGDWGSRITTLLSQMKPQSVKGLHLNFVILPTGGLARLKSLLIGRYLPWLVWLTREDVRRLYPYMEKNVFRIMRETGYLHIQATKPDTIGQALSTAALWMRKHRVISGHGHMIINQGAGSSHLLQDGRCCWRPPGKLSQEGLLPSCPCRQLRPHELTGSALNDSPAGLAAYILEKFSTWTEYSFTDLEDGGLDKKFSLDDLLTNVMIYWITGSITSSMRFYKENFPRDYNRTPDTKQASNGSARHTLSQSISTDTLSQSISTGQRLCCSCVQLTQEYTQDRGLCAHRHRGFSLGAGARRPRCFAKQKFRHIVSYTYMPRGGHFAAFEEPELLARIVTSRTSCPEWRRCKGGKRWRPSAELALGGPRLCPHVTVQTPR</sequence>
<reference evidence="5" key="1">
    <citation type="submission" date="2023-07" db="EMBL/GenBank/DDBJ databases">
        <authorList>
            <person name="Stuckert A."/>
        </authorList>
    </citation>
    <scope>NUCLEOTIDE SEQUENCE</scope>
</reference>
<keyword evidence="6" id="KW-1185">Reference proteome</keyword>
<feature type="domain" description="Epoxide hydrolase N-terminal" evidence="4">
    <location>
        <begin position="36"/>
        <end position="144"/>
    </location>
</feature>
<organism evidence="5 6">
    <name type="scientific">Ranitomeya imitator</name>
    <name type="common">mimic poison frog</name>
    <dbReference type="NCBI Taxonomy" id="111125"/>
    <lineage>
        <taxon>Eukaryota</taxon>
        <taxon>Metazoa</taxon>
        <taxon>Chordata</taxon>
        <taxon>Craniata</taxon>
        <taxon>Vertebrata</taxon>
        <taxon>Euteleostomi</taxon>
        <taxon>Amphibia</taxon>
        <taxon>Batrachia</taxon>
        <taxon>Anura</taxon>
        <taxon>Neobatrachia</taxon>
        <taxon>Hyloidea</taxon>
        <taxon>Dendrobatidae</taxon>
        <taxon>Dendrobatinae</taxon>
        <taxon>Ranitomeya</taxon>
    </lineage>
</organism>